<dbReference type="GO" id="GO:0046327">
    <property type="term" value="P:glycerol biosynthetic process from pyruvate"/>
    <property type="evidence" value="ECO:0007669"/>
    <property type="project" value="TreeGrafter"/>
</dbReference>
<dbReference type="Proteomes" id="UP000036681">
    <property type="component" value="Unplaced"/>
</dbReference>
<dbReference type="GO" id="GO:0030145">
    <property type="term" value="F:manganese ion binding"/>
    <property type="evidence" value="ECO:0007669"/>
    <property type="project" value="TreeGrafter"/>
</dbReference>
<dbReference type="GO" id="GO:0042594">
    <property type="term" value="P:response to starvation"/>
    <property type="evidence" value="ECO:0007669"/>
    <property type="project" value="TreeGrafter"/>
</dbReference>
<dbReference type="InterPro" id="IPR013035">
    <property type="entry name" value="PEP_carboxykinase_C"/>
</dbReference>
<sequence>MNLFVLASHYCQLAAVTDPRRREHFMTAAFPAACGKTSLAMLRPTLAGWKVRCIGDDIAWLRFGDDGRLYAINPEAGFFGIAPGLSKRTNPVAMAMLRKNCIFTNVAETANGEFFWQGLENEIRARQNCGDAELGRTKVAYWRRRSSSTSQRKIRCSSKSVSTHALQMGFPQRRAY</sequence>
<organism evidence="2 3">
    <name type="scientific">Ascaris lumbricoides</name>
    <name type="common">Giant roundworm</name>
    <dbReference type="NCBI Taxonomy" id="6252"/>
    <lineage>
        <taxon>Eukaryota</taxon>
        <taxon>Metazoa</taxon>
        <taxon>Ecdysozoa</taxon>
        <taxon>Nematoda</taxon>
        <taxon>Chromadorea</taxon>
        <taxon>Rhabditida</taxon>
        <taxon>Spirurina</taxon>
        <taxon>Ascaridomorpha</taxon>
        <taxon>Ascaridoidea</taxon>
        <taxon>Ascarididae</taxon>
        <taxon>Ascaris</taxon>
    </lineage>
</organism>
<evidence type="ECO:0000313" key="3">
    <source>
        <dbReference type="WBParaSite" id="ALUE_0002344401-mRNA-1"/>
    </source>
</evidence>
<dbReference type="GO" id="GO:0071333">
    <property type="term" value="P:cellular response to glucose stimulus"/>
    <property type="evidence" value="ECO:0007669"/>
    <property type="project" value="TreeGrafter"/>
</dbReference>
<accession>A0A0M3IXG6</accession>
<dbReference type="SUPFAM" id="SSF53795">
    <property type="entry name" value="PEP carboxykinase-like"/>
    <property type="match status" value="1"/>
</dbReference>
<dbReference type="Gene3D" id="3.90.228.20">
    <property type="match status" value="1"/>
</dbReference>
<dbReference type="GO" id="GO:0004613">
    <property type="term" value="F:phosphoenolpyruvate carboxykinase (GTP) activity"/>
    <property type="evidence" value="ECO:0007669"/>
    <property type="project" value="TreeGrafter"/>
</dbReference>
<dbReference type="Pfam" id="PF00821">
    <property type="entry name" value="PEPCK_GTP"/>
    <property type="match status" value="1"/>
</dbReference>
<dbReference type="GO" id="GO:0005829">
    <property type="term" value="C:cytosol"/>
    <property type="evidence" value="ECO:0007669"/>
    <property type="project" value="TreeGrafter"/>
</dbReference>
<dbReference type="AlphaFoldDB" id="A0A0M3IXG6"/>
<dbReference type="Gene3D" id="2.170.8.10">
    <property type="entry name" value="Phosphoenolpyruvate Carboxykinase, domain 2"/>
    <property type="match status" value="1"/>
</dbReference>
<proteinExistence type="predicted"/>
<dbReference type="PANTHER" id="PTHR11561:SF16">
    <property type="entry name" value="PHOSPHOENOLPYRUVATE CARBOXYKINASE (GTP)"/>
    <property type="match status" value="1"/>
</dbReference>
<dbReference type="InterPro" id="IPR035077">
    <property type="entry name" value="PEP_carboxykinase_GTP_C"/>
</dbReference>
<dbReference type="GO" id="GO:0005525">
    <property type="term" value="F:GTP binding"/>
    <property type="evidence" value="ECO:0007669"/>
    <property type="project" value="InterPro"/>
</dbReference>
<evidence type="ECO:0000313" key="2">
    <source>
        <dbReference type="Proteomes" id="UP000036681"/>
    </source>
</evidence>
<dbReference type="GO" id="GO:0006107">
    <property type="term" value="P:oxaloacetate metabolic process"/>
    <property type="evidence" value="ECO:0007669"/>
    <property type="project" value="TreeGrafter"/>
</dbReference>
<evidence type="ECO:0000259" key="1">
    <source>
        <dbReference type="Pfam" id="PF00821"/>
    </source>
</evidence>
<dbReference type="GO" id="GO:0033993">
    <property type="term" value="P:response to lipid"/>
    <property type="evidence" value="ECO:0007669"/>
    <property type="project" value="TreeGrafter"/>
</dbReference>
<reference evidence="3" key="1">
    <citation type="submission" date="2017-02" db="UniProtKB">
        <authorList>
            <consortium name="WormBaseParasite"/>
        </authorList>
    </citation>
    <scope>IDENTIFICATION</scope>
</reference>
<protein>
    <submittedName>
        <fullName evidence="3">PEPCK_GTP domain-containing protein</fullName>
    </submittedName>
</protein>
<name>A0A0M3IXG6_ASCLU</name>
<keyword evidence="2" id="KW-1185">Reference proteome</keyword>
<dbReference type="InterPro" id="IPR008209">
    <property type="entry name" value="PEP_carboxykinase_GTP"/>
</dbReference>
<dbReference type="PANTHER" id="PTHR11561">
    <property type="entry name" value="PHOSPHOENOLPYRUVATE CARBOXYKINASE"/>
    <property type="match status" value="1"/>
</dbReference>
<feature type="domain" description="Phosphoenolpyruvate carboxykinase C-terminal P-loop" evidence="1">
    <location>
        <begin position="6"/>
        <end position="125"/>
    </location>
</feature>
<dbReference type="WBParaSite" id="ALUE_0002344401-mRNA-1">
    <property type="protein sequence ID" value="ALUE_0002344401-mRNA-1"/>
    <property type="gene ID" value="ALUE_0002344401"/>
</dbReference>
<dbReference type="GO" id="GO:0006094">
    <property type="term" value="P:gluconeogenesis"/>
    <property type="evidence" value="ECO:0007669"/>
    <property type="project" value="InterPro"/>
</dbReference>
<dbReference type="GO" id="GO:0019543">
    <property type="term" value="P:propionate catabolic process"/>
    <property type="evidence" value="ECO:0007669"/>
    <property type="project" value="TreeGrafter"/>
</dbReference>